<organism evidence="1 2">
    <name type="scientific">Paraburkholderia metrosideri</name>
    <dbReference type="NCBI Taxonomy" id="580937"/>
    <lineage>
        <taxon>Bacteria</taxon>
        <taxon>Pseudomonadati</taxon>
        <taxon>Pseudomonadota</taxon>
        <taxon>Betaproteobacteria</taxon>
        <taxon>Burkholderiales</taxon>
        <taxon>Burkholderiaceae</taxon>
        <taxon>Paraburkholderia</taxon>
    </lineage>
</organism>
<protein>
    <submittedName>
        <fullName evidence="1">Uncharacterized protein</fullName>
    </submittedName>
</protein>
<name>A0ABW9E5J1_9BURK</name>
<reference evidence="1 2" key="1">
    <citation type="journal article" date="2024" name="Chem. Sci.">
        <title>Discovery of megapolipeptins by genome mining of a Burkholderiales bacteria collection.</title>
        <authorList>
            <person name="Paulo B.S."/>
            <person name="Recchia M.J.J."/>
            <person name="Lee S."/>
            <person name="Fergusson C.H."/>
            <person name="Romanowski S.B."/>
            <person name="Hernandez A."/>
            <person name="Krull N."/>
            <person name="Liu D.Y."/>
            <person name="Cavanagh H."/>
            <person name="Bos A."/>
            <person name="Gray C.A."/>
            <person name="Murphy B.T."/>
            <person name="Linington R.G."/>
            <person name="Eustaquio A.S."/>
        </authorList>
    </citation>
    <scope>NUCLEOTIDE SEQUENCE [LARGE SCALE GENOMIC DNA]</scope>
    <source>
        <strain evidence="1 2">RL17-338-BIC-A</strain>
    </source>
</reference>
<dbReference type="Proteomes" id="UP001629432">
    <property type="component" value="Unassembled WGS sequence"/>
</dbReference>
<accession>A0ABW9E5J1</accession>
<gene>
    <name evidence="1" type="ORF">PQQ63_36620</name>
</gene>
<evidence type="ECO:0000313" key="2">
    <source>
        <dbReference type="Proteomes" id="UP001629432"/>
    </source>
</evidence>
<proteinExistence type="predicted"/>
<comment type="caution">
    <text evidence="1">The sequence shown here is derived from an EMBL/GenBank/DDBJ whole genome shotgun (WGS) entry which is preliminary data.</text>
</comment>
<sequence length="101" mass="11047">MLTAQWSTANALHYARRRLSEVPPDPGQSNKNEFLSVAIKRIDVALFIQALGDSEVQISNAMKDISVALAGVGLSEDDSLQDALDDVLESFRESGRSIAEW</sequence>
<evidence type="ECO:0000313" key="1">
    <source>
        <dbReference type="EMBL" id="MFM0642214.1"/>
    </source>
</evidence>
<keyword evidence="2" id="KW-1185">Reference proteome</keyword>
<dbReference type="RefSeq" id="WP_408242051.1">
    <property type="nucleotide sequence ID" value="NZ_JAQQCF010000061.1"/>
</dbReference>
<dbReference type="EMBL" id="JAQQCF010000061">
    <property type="protein sequence ID" value="MFM0642214.1"/>
    <property type="molecule type" value="Genomic_DNA"/>
</dbReference>